<evidence type="ECO:0000313" key="17">
    <source>
        <dbReference type="EMBL" id="KRN56696.1"/>
    </source>
</evidence>
<dbReference type="Proteomes" id="UP000051658">
    <property type="component" value="Unassembled WGS sequence"/>
</dbReference>
<keyword evidence="12 14" id="KW-0464">Manganese</keyword>
<proteinExistence type="inferred from homology"/>
<evidence type="ECO:0000256" key="6">
    <source>
        <dbReference type="ARBA" id="ARBA00022430"/>
    </source>
</evidence>
<evidence type="ECO:0000256" key="8">
    <source>
        <dbReference type="ARBA" id="ARBA00022723"/>
    </source>
</evidence>
<dbReference type="NCBIfam" id="TIGR00169">
    <property type="entry name" value="leuB"/>
    <property type="match status" value="1"/>
</dbReference>
<comment type="cofactor">
    <cofactor evidence="14 15">
        <name>Mg(2+)</name>
        <dbReference type="ChEBI" id="CHEBI:18420"/>
    </cofactor>
    <cofactor evidence="14 15">
        <name>Mn(2+)</name>
        <dbReference type="ChEBI" id="CHEBI:29035"/>
    </cofactor>
    <text evidence="14 15">Binds 1 Mg(2+) or Mn(2+) ion per subunit.</text>
</comment>
<comment type="catalytic activity">
    <reaction evidence="1 14 15">
        <text>(2R,3S)-3-isopropylmalate + NAD(+) = 4-methyl-2-oxopentanoate + CO2 + NADH</text>
        <dbReference type="Rhea" id="RHEA:32271"/>
        <dbReference type="ChEBI" id="CHEBI:16526"/>
        <dbReference type="ChEBI" id="CHEBI:17865"/>
        <dbReference type="ChEBI" id="CHEBI:35121"/>
        <dbReference type="ChEBI" id="CHEBI:57540"/>
        <dbReference type="ChEBI" id="CHEBI:57945"/>
        <dbReference type="EC" id="1.1.1.85"/>
    </reaction>
</comment>
<comment type="caution">
    <text evidence="17">The sequence shown here is derived from an EMBL/GenBank/DDBJ whole genome shotgun (WGS) entry which is preliminary data.</text>
</comment>
<keyword evidence="13 14" id="KW-0100">Branched-chain amino acid biosynthesis</keyword>
<evidence type="ECO:0000256" key="1">
    <source>
        <dbReference type="ARBA" id="ARBA00000624"/>
    </source>
</evidence>
<comment type="subunit">
    <text evidence="5 14 15">Homodimer.</text>
</comment>
<keyword evidence="9 14" id="KW-0460">Magnesium</keyword>
<feature type="binding site" evidence="14">
    <location>
        <begin position="275"/>
        <end position="287"/>
    </location>
    <ligand>
        <name>NAD(+)</name>
        <dbReference type="ChEBI" id="CHEBI:57540"/>
    </ligand>
</feature>
<dbReference type="GO" id="GO:0000287">
    <property type="term" value="F:magnesium ion binding"/>
    <property type="evidence" value="ECO:0007669"/>
    <property type="project" value="InterPro"/>
</dbReference>
<dbReference type="SMART" id="SM01329">
    <property type="entry name" value="Iso_dh"/>
    <property type="match status" value="1"/>
</dbReference>
<evidence type="ECO:0000256" key="14">
    <source>
        <dbReference type="HAMAP-Rule" id="MF_01033"/>
    </source>
</evidence>
<sequence length="352" mass="38538">MAYQITALSGDGIGPELMASGLQVLNQIGERFEHRFTIQEKPFGGIAIEEQGNPLPAETVTACQQADAILLGAIGGEQWQNSENTPEMGLLRLRKELRLFANLRPITVPNSVAHLSPLKAEIVTGSDFVVVRELTGGLYFGEPKELREFDAVDTLHYTKKEIDRIVRYAFELAMTRRKKITSVDKANVLATSKLWRQTVEEIRTDFPEVTVEHLYVDAASMLLIQRPTEFDVLVTENLFGDILSDEASVLTGSLGMLPSASHSVSGPSLYEPIHGSAPDIAGKNCANPMSMILSVALMLRQSFGLHEEANAIELAADQIMRNGYLTADLGGSTTTTDFTKQLCKKIREGGSD</sequence>
<dbReference type="GO" id="GO:0005829">
    <property type="term" value="C:cytosol"/>
    <property type="evidence" value="ECO:0007669"/>
    <property type="project" value="TreeGrafter"/>
</dbReference>
<comment type="subcellular location">
    <subcellularLocation>
        <location evidence="14">Cytoplasm</location>
    </subcellularLocation>
</comment>
<dbReference type="RefSeq" id="WP_034572900.1">
    <property type="nucleotide sequence ID" value="NZ_JQBS01000024.1"/>
</dbReference>
<feature type="binding site" evidence="14">
    <location>
        <position position="217"/>
    </location>
    <ligand>
        <name>Mg(2+)</name>
        <dbReference type="ChEBI" id="CHEBI:18420"/>
    </ligand>
</feature>
<dbReference type="eggNOG" id="COG0473">
    <property type="taxonomic scope" value="Bacteria"/>
</dbReference>
<dbReference type="InterPro" id="IPR004429">
    <property type="entry name" value="Isopropylmalate_DH"/>
</dbReference>
<dbReference type="UniPathway" id="UPA00048">
    <property type="reaction ID" value="UER00072"/>
</dbReference>
<evidence type="ECO:0000256" key="15">
    <source>
        <dbReference type="RuleBase" id="RU004445"/>
    </source>
</evidence>
<name>A0A0R2HVW1_CARDV</name>
<dbReference type="Pfam" id="PF00180">
    <property type="entry name" value="Iso_dh"/>
    <property type="match status" value="1"/>
</dbReference>
<feature type="binding site" evidence="14">
    <location>
        <position position="217"/>
    </location>
    <ligand>
        <name>substrate</name>
    </ligand>
</feature>
<dbReference type="HAMAP" id="MF_01033">
    <property type="entry name" value="LeuB_type1"/>
    <property type="match status" value="1"/>
</dbReference>
<dbReference type="GO" id="GO:0009098">
    <property type="term" value="P:L-leucine biosynthetic process"/>
    <property type="evidence" value="ECO:0007669"/>
    <property type="project" value="UniProtKB-UniRule"/>
</dbReference>
<feature type="binding site" evidence="14">
    <location>
        <position position="104"/>
    </location>
    <ligand>
        <name>substrate</name>
    </ligand>
</feature>
<evidence type="ECO:0000256" key="4">
    <source>
        <dbReference type="ARBA" id="ARBA00008319"/>
    </source>
</evidence>
<evidence type="ECO:0000256" key="11">
    <source>
        <dbReference type="ARBA" id="ARBA00023027"/>
    </source>
</evidence>
<dbReference type="GO" id="GO:0003862">
    <property type="term" value="F:3-isopropylmalate dehydrogenase activity"/>
    <property type="evidence" value="ECO:0007669"/>
    <property type="project" value="UniProtKB-UniRule"/>
</dbReference>
<dbReference type="FunFam" id="3.40.718.10:FF:000006">
    <property type="entry name" value="3-isopropylmalate dehydrogenase"/>
    <property type="match status" value="1"/>
</dbReference>
<evidence type="ECO:0000256" key="5">
    <source>
        <dbReference type="ARBA" id="ARBA00011738"/>
    </source>
</evidence>
<dbReference type="AlphaFoldDB" id="A0A0R2HVW1"/>
<dbReference type="GeneID" id="89590019"/>
<dbReference type="GO" id="GO:0051287">
    <property type="term" value="F:NAD binding"/>
    <property type="evidence" value="ECO:0007669"/>
    <property type="project" value="InterPro"/>
</dbReference>
<dbReference type="PANTHER" id="PTHR42979:SF1">
    <property type="entry name" value="3-ISOPROPYLMALATE DEHYDROGENASE"/>
    <property type="match status" value="1"/>
</dbReference>
<dbReference type="PATRIC" id="fig|1449336.4.peg.965"/>
<feature type="binding site" evidence="14">
    <location>
        <position position="245"/>
    </location>
    <ligand>
        <name>Mg(2+)</name>
        <dbReference type="ChEBI" id="CHEBI:18420"/>
    </ligand>
</feature>
<keyword evidence="14" id="KW-0963">Cytoplasm</keyword>
<feature type="site" description="Important for catalysis" evidence="14">
    <location>
        <position position="139"/>
    </location>
</feature>
<accession>A0A0R2HVW1</accession>
<feature type="binding site" evidence="14">
    <location>
        <position position="132"/>
    </location>
    <ligand>
        <name>substrate</name>
    </ligand>
</feature>
<evidence type="ECO:0000313" key="18">
    <source>
        <dbReference type="Proteomes" id="UP000051658"/>
    </source>
</evidence>
<comment type="pathway">
    <text evidence="3 14 15">Amino-acid biosynthesis; L-leucine biosynthesis; L-leucine from 3-methyl-2-oxobutanoate: step 3/4.</text>
</comment>
<dbReference type="PROSITE" id="PS00470">
    <property type="entry name" value="IDH_IMDH"/>
    <property type="match status" value="1"/>
</dbReference>
<feature type="domain" description="Isopropylmalate dehydrogenase-like" evidence="16">
    <location>
        <begin position="4"/>
        <end position="342"/>
    </location>
</feature>
<feature type="binding site" evidence="14">
    <location>
        <position position="241"/>
    </location>
    <ligand>
        <name>Mg(2+)</name>
        <dbReference type="ChEBI" id="CHEBI:18420"/>
    </ligand>
</feature>
<comment type="function">
    <text evidence="14 15">Catalyzes the oxidation of 3-carboxy-2-hydroxy-4-methylpentanoate (3-isopropylmalate) to 3-carboxy-4-methyl-2-oxopentanoate. The product decarboxylates to 4-methyl-2 oxopentanoate.</text>
</comment>
<keyword evidence="6 14" id="KW-0432">Leucine biosynthesis</keyword>
<keyword evidence="8 14" id="KW-0479">Metal-binding</keyword>
<dbReference type="InterPro" id="IPR024084">
    <property type="entry name" value="IsoPropMal-DH-like_dom"/>
</dbReference>
<comment type="cofactor">
    <cofactor evidence="2">
        <name>Mn(2+)</name>
        <dbReference type="ChEBI" id="CHEBI:29035"/>
    </cofactor>
</comment>
<organism evidence="17 18">
    <name type="scientific">Carnobacterium divergens DSM 20623</name>
    <dbReference type="NCBI Taxonomy" id="1449336"/>
    <lineage>
        <taxon>Bacteria</taxon>
        <taxon>Bacillati</taxon>
        <taxon>Bacillota</taxon>
        <taxon>Bacilli</taxon>
        <taxon>Lactobacillales</taxon>
        <taxon>Carnobacteriaceae</taxon>
        <taxon>Carnobacterium</taxon>
    </lineage>
</organism>
<evidence type="ECO:0000256" key="10">
    <source>
        <dbReference type="ARBA" id="ARBA00023002"/>
    </source>
</evidence>
<comment type="caution">
    <text evidence="14">Lacks conserved residue(s) required for the propagation of feature annotation.</text>
</comment>
<evidence type="ECO:0000256" key="13">
    <source>
        <dbReference type="ARBA" id="ARBA00023304"/>
    </source>
</evidence>
<feature type="site" description="Important for catalysis" evidence="14">
    <location>
        <position position="185"/>
    </location>
</feature>
<dbReference type="Gene3D" id="3.40.718.10">
    <property type="entry name" value="Isopropylmalate Dehydrogenase"/>
    <property type="match status" value="1"/>
</dbReference>
<evidence type="ECO:0000256" key="2">
    <source>
        <dbReference type="ARBA" id="ARBA00001936"/>
    </source>
</evidence>
<evidence type="ECO:0000259" key="16">
    <source>
        <dbReference type="SMART" id="SM01329"/>
    </source>
</evidence>
<keyword evidence="18" id="KW-1185">Reference proteome</keyword>
<keyword evidence="10 14" id="KW-0560">Oxidoreductase</keyword>
<evidence type="ECO:0000256" key="7">
    <source>
        <dbReference type="ARBA" id="ARBA00022605"/>
    </source>
</evidence>
<gene>
    <name evidence="14" type="primary">leuB</name>
    <name evidence="17" type="ORF">IV74_GL000944</name>
</gene>
<feature type="binding site" evidence="14">
    <location>
        <position position="94"/>
    </location>
    <ligand>
        <name>substrate</name>
    </ligand>
</feature>
<evidence type="ECO:0000256" key="12">
    <source>
        <dbReference type="ARBA" id="ARBA00023211"/>
    </source>
</evidence>
<evidence type="ECO:0000256" key="9">
    <source>
        <dbReference type="ARBA" id="ARBA00022842"/>
    </source>
</evidence>
<reference evidence="17 18" key="1">
    <citation type="journal article" date="2015" name="Genome Announc.">
        <title>Expanding the biotechnology potential of lactobacilli through comparative genomics of 213 strains and associated genera.</title>
        <authorList>
            <person name="Sun Z."/>
            <person name="Harris H.M."/>
            <person name="McCann A."/>
            <person name="Guo C."/>
            <person name="Argimon S."/>
            <person name="Zhang W."/>
            <person name="Yang X."/>
            <person name="Jeffery I.B."/>
            <person name="Cooney J.C."/>
            <person name="Kagawa T.F."/>
            <person name="Liu W."/>
            <person name="Song Y."/>
            <person name="Salvetti E."/>
            <person name="Wrobel A."/>
            <person name="Rasinkangas P."/>
            <person name="Parkhill J."/>
            <person name="Rea M.C."/>
            <person name="O'Sullivan O."/>
            <person name="Ritari J."/>
            <person name="Douillard F.P."/>
            <person name="Paul Ross R."/>
            <person name="Yang R."/>
            <person name="Briner A.E."/>
            <person name="Felis G.E."/>
            <person name="de Vos W.M."/>
            <person name="Barrangou R."/>
            <person name="Klaenhammer T.R."/>
            <person name="Caufield P.W."/>
            <person name="Cui Y."/>
            <person name="Zhang H."/>
            <person name="O'Toole P.W."/>
        </authorList>
    </citation>
    <scope>NUCLEOTIDE SEQUENCE [LARGE SCALE GENOMIC DNA]</scope>
    <source>
        <strain evidence="17 18">DSM 20623</strain>
    </source>
</reference>
<protein>
    <recommendedName>
        <fullName evidence="14">3-isopropylmalate dehydrogenase</fullName>
        <ecNumber evidence="14">1.1.1.85</ecNumber>
    </recommendedName>
    <alternativeName>
        <fullName evidence="14">3-IPM-DH</fullName>
    </alternativeName>
    <alternativeName>
        <fullName evidence="14">Beta-IPM dehydrogenase</fullName>
        <shortName evidence="14">IMDH</shortName>
    </alternativeName>
</protein>
<keyword evidence="7 14" id="KW-0028">Amino-acid biosynthesis</keyword>
<keyword evidence="11 14" id="KW-0520">NAD</keyword>
<dbReference type="InterPro" id="IPR019818">
    <property type="entry name" value="IsoCit/isopropylmalate_DH_CS"/>
</dbReference>
<dbReference type="PANTHER" id="PTHR42979">
    <property type="entry name" value="3-ISOPROPYLMALATE DEHYDROGENASE"/>
    <property type="match status" value="1"/>
</dbReference>
<comment type="similarity">
    <text evidence="4 14">Belongs to the isocitrate and isopropylmalate dehydrogenases family. LeuB type 1 subfamily.</text>
</comment>
<evidence type="ECO:0000256" key="3">
    <source>
        <dbReference type="ARBA" id="ARBA00004762"/>
    </source>
</evidence>
<dbReference type="SUPFAM" id="SSF53659">
    <property type="entry name" value="Isocitrate/Isopropylmalate dehydrogenase-like"/>
    <property type="match status" value="1"/>
</dbReference>
<dbReference type="EMBL" id="JQBS01000024">
    <property type="protein sequence ID" value="KRN56696.1"/>
    <property type="molecule type" value="Genomic_DNA"/>
</dbReference>
<dbReference type="EC" id="1.1.1.85" evidence="14"/>